<dbReference type="PROSITE" id="PS50893">
    <property type="entry name" value="ABC_TRANSPORTER_2"/>
    <property type="match status" value="1"/>
</dbReference>
<evidence type="ECO:0000256" key="5">
    <source>
        <dbReference type="ARBA" id="ARBA00022840"/>
    </source>
</evidence>
<name>A0A174QM37_FLAPL</name>
<dbReference type="FunFam" id="3.40.50.300:FF:000287">
    <property type="entry name" value="Multidrug ABC transporter ATP-binding protein"/>
    <property type="match status" value="1"/>
</dbReference>
<dbReference type="InterPro" id="IPR003439">
    <property type="entry name" value="ABC_transporter-like_ATP-bd"/>
</dbReference>
<dbReference type="GO" id="GO:0140359">
    <property type="term" value="F:ABC-type transporter activity"/>
    <property type="evidence" value="ECO:0007669"/>
    <property type="project" value="InterPro"/>
</dbReference>
<keyword evidence="2" id="KW-0813">Transport</keyword>
<keyword evidence="5 9" id="KW-0067">ATP-binding</keyword>
<sequence length="588" mass="65554">MFDAYKRFFRFAGEQKGTWYKGMAFELLRSIFEALQFVALLVVLRALVEQNMTGATPWMAFGIMAVSVAGAALCWYLAHNSEGHANYRMCAEKRIHIGERMKYMPMGYFNAQSLGSLTAAATSTMEDLESMSFAVIARTVVGMIRTTIFSLAILCFDWRIGLVFLLGMLLFLWVNSLLLKKSRELSPGRLAAQTRLVDAVLEYIQGMSVVRAFHGDKAANQTLNRTIEETEQQNFKLERKRIPYNVLEQIVLRVTAVAAILLSIWFFLQGSMTLFTCLMVVVSAFLVYSELESAGEMFFMLPMIDASIDRVEEIDRAPRMDEGGSVQTPKHCDISFEHVDFSYGDRKIIDDVSFTIPEGTTTAIVGPSGSGKTTLTSLMARFWDVDSGAVKLSGIDVKEYALDSLMCNFSMVFQRVYLFNDSIENNIKFGKPDATHEEVVAAAKAARCHEFITALPDGYDTIIGESGATISGGERQRLSIARAMLKDAPIIILDEATANVDPENEAELQEAIKALTAGKTLVMIAHRMKTIQGADQILVLDQGRIVQRGRHSELMKQGGIYVDFVCSRRSAESWRIAERRSSEVKAEV</sequence>
<organism evidence="9 10">
    <name type="scientific">Flavonifractor plautii</name>
    <name type="common">Fusobacterium plautii</name>
    <dbReference type="NCBI Taxonomy" id="292800"/>
    <lineage>
        <taxon>Bacteria</taxon>
        <taxon>Bacillati</taxon>
        <taxon>Bacillota</taxon>
        <taxon>Clostridia</taxon>
        <taxon>Eubacteriales</taxon>
        <taxon>Oscillospiraceae</taxon>
        <taxon>Flavonifractor</taxon>
    </lineage>
</organism>
<dbReference type="InterPro" id="IPR039421">
    <property type="entry name" value="Type_1_exporter"/>
</dbReference>
<dbReference type="Proteomes" id="UP000434475">
    <property type="component" value="Unassembled WGS sequence"/>
</dbReference>
<dbReference type="EMBL" id="WKPR01000031">
    <property type="protein sequence ID" value="MSB22000.1"/>
    <property type="molecule type" value="Genomic_DNA"/>
</dbReference>
<dbReference type="PROSITE" id="PS00211">
    <property type="entry name" value="ABC_TRANSPORTER_1"/>
    <property type="match status" value="1"/>
</dbReference>
<evidence type="ECO:0000256" key="4">
    <source>
        <dbReference type="ARBA" id="ARBA00022741"/>
    </source>
</evidence>
<dbReference type="GO" id="GO:0034040">
    <property type="term" value="F:ATPase-coupled lipid transmembrane transporter activity"/>
    <property type="evidence" value="ECO:0007669"/>
    <property type="project" value="TreeGrafter"/>
</dbReference>
<feature type="transmembrane region" description="Helical" evidence="8">
    <location>
        <begin position="135"/>
        <end position="154"/>
    </location>
</feature>
<dbReference type="RefSeq" id="WP_009260463.1">
    <property type="nucleotide sequence ID" value="NZ_JAJCJF010000042.1"/>
</dbReference>
<dbReference type="Gene3D" id="1.20.1560.10">
    <property type="entry name" value="ABC transporter type 1, transmembrane domain"/>
    <property type="match status" value="1"/>
</dbReference>
<comment type="caution">
    <text evidence="9">The sequence shown here is derived from an EMBL/GenBank/DDBJ whole genome shotgun (WGS) entry which is preliminary data.</text>
</comment>
<dbReference type="PANTHER" id="PTHR24221:SF397">
    <property type="entry name" value="ABC TRANSPORTER, ATP-BINDING TRANSMEMBRANE PROTEIN"/>
    <property type="match status" value="1"/>
</dbReference>
<keyword evidence="6 8" id="KW-1133">Transmembrane helix</keyword>
<feature type="transmembrane region" description="Helical" evidence="8">
    <location>
        <begin position="27"/>
        <end position="46"/>
    </location>
</feature>
<dbReference type="GO" id="GO:0005886">
    <property type="term" value="C:plasma membrane"/>
    <property type="evidence" value="ECO:0007669"/>
    <property type="project" value="UniProtKB-SubCell"/>
</dbReference>
<dbReference type="PANTHER" id="PTHR24221">
    <property type="entry name" value="ATP-BINDING CASSETTE SUB-FAMILY B"/>
    <property type="match status" value="1"/>
</dbReference>
<gene>
    <name evidence="9" type="ORF">GKE97_21215</name>
</gene>
<feature type="transmembrane region" description="Helical" evidence="8">
    <location>
        <begin position="250"/>
        <end position="267"/>
    </location>
</feature>
<dbReference type="GO" id="GO:0005524">
    <property type="term" value="F:ATP binding"/>
    <property type="evidence" value="ECO:0007669"/>
    <property type="project" value="UniProtKB-KW"/>
</dbReference>
<protein>
    <submittedName>
        <fullName evidence="9">ATP-binding cassette domain-containing protein</fullName>
    </submittedName>
</protein>
<evidence type="ECO:0000313" key="10">
    <source>
        <dbReference type="Proteomes" id="UP000434475"/>
    </source>
</evidence>
<proteinExistence type="predicted"/>
<dbReference type="InterPro" id="IPR027417">
    <property type="entry name" value="P-loop_NTPase"/>
</dbReference>
<dbReference type="SUPFAM" id="SSF90123">
    <property type="entry name" value="ABC transporter transmembrane region"/>
    <property type="match status" value="1"/>
</dbReference>
<feature type="transmembrane region" description="Helical" evidence="8">
    <location>
        <begin position="160"/>
        <end position="179"/>
    </location>
</feature>
<dbReference type="SMART" id="SM00382">
    <property type="entry name" value="AAA"/>
    <property type="match status" value="1"/>
</dbReference>
<dbReference type="Gene3D" id="3.40.50.300">
    <property type="entry name" value="P-loop containing nucleotide triphosphate hydrolases"/>
    <property type="match status" value="1"/>
</dbReference>
<reference evidence="9 10" key="1">
    <citation type="journal article" date="2019" name="Nat. Med.">
        <title>A library of human gut bacterial isolates paired with longitudinal multiomics data enables mechanistic microbiome research.</title>
        <authorList>
            <person name="Poyet M."/>
            <person name="Groussin M."/>
            <person name="Gibbons S.M."/>
            <person name="Avila-Pacheco J."/>
            <person name="Jiang X."/>
            <person name="Kearney S.M."/>
            <person name="Perrotta A.R."/>
            <person name="Berdy B."/>
            <person name="Zhao S."/>
            <person name="Lieberman T.D."/>
            <person name="Swanson P.K."/>
            <person name="Smith M."/>
            <person name="Roesemann S."/>
            <person name="Alexander J.E."/>
            <person name="Rich S.A."/>
            <person name="Livny J."/>
            <person name="Vlamakis H."/>
            <person name="Clish C."/>
            <person name="Bullock K."/>
            <person name="Deik A."/>
            <person name="Scott J."/>
            <person name="Pierce K.A."/>
            <person name="Xavier R.J."/>
            <person name="Alm E.J."/>
        </authorList>
    </citation>
    <scope>NUCLEOTIDE SEQUENCE [LARGE SCALE GENOMIC DNA]</scope>
    <source>
        <strain evidence="9 10">BIOML-A2</strain>
    </source>
</reference>
<dbReference type="AlphaFoldDB" id="A0A174QM37"/>
<dbReference type="InterPro" id="IPR017871">
    <property type="entry name" value="ABC_transporter-like_CS"/>
</dbReference>
<dbReference type="GO" id="GO:0016887">
    <property type="term" value="F:ATP hydrolysis activity"/>
    <property type="evidence" value="ECO:0007669"/>
    <property type="project" value="InterPro"/>
</dbReference>
<evidence type="ECO:0000256" key="8">
    <source>
        <dbReference type="SAM" id="Phobius"/>
    </source>
</evidence>
<dbReference type="SUPFAM" id="SSF52540">
    <property type="entry name" value="P-loop containing nucleoside triphosphate hydrolases"/>
    <property type="match status" value="1"/>
</dbReference>
<dbReference type="Pfam" id="PF00664">
    <property type="entry name" value="ABC_membrane"/>
    <property type="match status" value="1"/>
</dbReference>
<dbReference type="PROSITE" id="PS50929">
    <property type="entry name" value="ABC_TM1F"/>
    <property type="match status" value="1"/>
</dbReference>
<evidence type="ECO:0000256" key="1">
    <source>
        <dbReference type="ARBA" id="ARBA00004651"/>
    </source>
</evidence>
<comment type="subcellular location">
    <subcellularLocation>
        <location evidence="1">Cell membrane</location>
        <topology evidence="1">Multi-pass membrane protein</topology>
    </subcellularLocation>
</comment>
<dbReference type="Pfam" id="PF00005">
    <property type="entry name" value="ABC_tran"/>
    <property type="match status" value="1"/>
</dbReference>
<evidence type="ECO:0000256" key="2">
    <source>
        <dbReference type="ARBA" id="ARBA00022448"/>
    </source>
</evidence>
<keyword evidence="3 8" id="KW-0812">Transmembrane</keyword>
<keyword evidence="7 8" id="KW-0472">Membrane</keyword>
<keyword evidence="4" id="KW-0547">Nucleotide-binding</keyword>
<dbReference type="InterPro" id="IPR011527">
    <property type="entry name" value="ABC1_TM_dom"/>
</dbReference>
<evidence type="ECO:0000256" key="3">
    <source>
        <dbReference type="ARBA" id="ARBA00022692"/>
    </source>
</evidence>
<dbReference type="InterPro" id="IPR036640">
    <property type="entry name" value="ABC1_TM_sf"/>
</dbReference>
<feature type="transmembrane region" description="Helical" evidence="8">
    <location>
        <begin position="58"/>
        <end position="78"/>
    </location>
</feature>
<dbReference type="InterPro" id="IPR003593">
    <property type="entry name" value="AAA+_ATPase"/>
</dbReference>
<evidence type="ECO:0000256" key="6">
    <source>
        <dbReference type="ARBA" id="ARBA00022989"/>
    </source>
</evidence>
<accession>A0A174QM37</accession>
<evidence type="ECO:0000313" key="9">
    <source>
        <dbReference type="EMBL" id="MSB22000.1"/>
    </source>
</evidence>
<evidence type="ECO:0000256" key="7">
    <source>
        <dbReference type="ARBA" id="ARBA00023136"/>
    </source>
</evidence>